<dbReference type="InterPro" id="IPR000719">
    <property type="entry name" value="Prot_kinase_dom"/>
</dbReference>
<name>A0A1S8WT80_OPIVI</name>
<dbReference type="PROSITE" id="PS00109">
    <property type="entry name" value="PROTEIN_KINASE_TYR"/>
    <property type="match status" value="1"/>
</dbReference>
<feature type="region of interest" description="Disordered" evidence="1">
    <location>
        <begin position="73"/>
        <end position="100"/>
    </location>
</feature>
<gene>
    <name evidence="3" type="ORF">X801_06458</name>
</gene>
<evidence type="ECO:0000313" key="4">
    <source>
        <dbReference type="Proteomes" id="UP000243686"/>
    </source>
</evidence>
<evidence type="ECO:0000313" key="3">
    <source>
        <dbReference type="EMBL" id="OON17702.1"/>
    </source>
</evidence>
<dbReference type="GO" id="GO:0004714">
    <property type="term" value="F:transmembrane receptor protein tyrosine kinase activity"/>
    <property type="evidence" value="ECO:0007669"/>
    <property type="project" value="TreeGrafter"/>
</dbReference>
<dbReference type="GO" id="GO:0005886">
    <property type="term" value="C:plasma membrane"/>
    <property type="evidence" value="ECO:0007669"/>
    <property type="project" value="TreeGrafter"/>
</dbReference>
<keyword evidence="4" id="KW-1185">Reference proteome</keyword>
<dbReference type="InterPro" id="IPR011009">
    <property type="entry name" value="Kinase-like_dom_sf"/>
</dbReference>
<dbReference type="InterPro" id="IPR020635">
    <property type="entry name" value="Tyr_kinase_cat_dom"/>
</dbReference>
<sequence>MSVLSNLSQNKNVAQMIGVLIGTQTDLSDTLLILEYCSHKSLNEFLRDSVDRLKNHERRQKSSVNSYDSGVHSLTEADVGGRPDSENGESKIPRNDPGLTSPKVLSDWRAVSAGTEQHITLFDLYYFAHGIASGVVYLASEGVIHRDLATRNILIDQFLTPKISDFGLADTPTGSIGGANVLFGIGHLGILAAVVADVSPGSKTAILSGEYCDRVT</sequence>
<dbReference type="PANTHER" id="PTHR24416">
    <property type="entry name" value="TYROSINE-PROTEIN KINASE RECEPTOR"/>
    <property type="match status" value="1"/>
</dbReference>
<dbReference type="EMBL" id="KV895005">
    <property type="protein sequence ID" value="OON17702.1"/>
    <property type="molecule type" value="Genomic_DNA"/>
</dbReference>
<evidence type="ECO:0000259" key="2">
    <source>
        <dbReference type="PROSITE" id="PS50011"/>
    </source>
</evidence>
<feature type="domain" description="Protein kinase" evidence="2">
    <location>
        <begin position="1"/>
        <end position="216"/>
    </location>
</feature>
<accession>A0A1S8WT80</accession>
<dbReference type="SUPFAM" id="SSF56112">
    <property type="entry name" value="Protein kinase-like (PK-like)"/>
    <property type="match status" value="1"/>
</dbReference>
<dbReference type="SMART" id="SM00219">
    <property type="entry name" value="TyrKc"/>
    <property type="match status" value="1"/>
</dbReference>
<dbReference type="Proteomes" id="UP000243686">
    <property type="component" value="Unassembled WGS sequence"/>
</dbReference>
<dbReference type="InterPro" id="IPR001245">
    <property type="entry name" value="Ser-Thr/Tyr_kinase_cat_dom"/>
</dbReference>
<protein>
    <recommendedName>
        <fullName evidence="2">Protein kinase domain-containing protein</fullName>
    </recommendedName>
</protein>
<dbReference type="Gene3D" id="1.10.510.10">
    <property type="entry name" value="Transferase(Phosphotransferase) domain 1"/>
    <property type="match status" value="1"/>
</dbReference>
<evidence type="ECO:0000256" key="1">
    <source>
        <dbReference type="SAM" id="MobiDB-lite"/>
    </source>
</evidence>
<dbReference type="InterPro" id="IPR050122">
    <property type="entry name" value="RTK"/>
</dbReference>
<dbReference type="GO" id="GO:0005524">
    <property type="term" value="F:ATP binding"/>
    <property type="evidence" value="ECO:0007669"/>
    <property type="project" value="InterPro"/>
</dbReference>
<dbReference type="PROSITE" id="PS50011">
    <property type="entry name" value="PROTEIN_KINASE_DOM"/>
    <property type="match status" value="1"/>
</dbReference>
<dbReference type="InterPro" id="IPR008266">
    <property type="entry name" value="Tyr_kinase_AS"/>
</dbReference>
<dbReference type="AlphaFoldDB" id="A0A1S8WT80"/>
<dbReference type="GO" id="GO:0007169">
    <property type="term" value="P:cell surface receptor protein tyrosine kinase signaling pathway"/>
    <property type="evidence" value="ECO:0007669"/>
    <property type="project" value="TreeGrafter"/>
</dbReference>
<feature type="compositionally biased region" description="Basic and acidic residues" evidence="1">
    <location>
        <begin position="79"/>
        <end position="94"/>
    </location>
</feature>
<proteinExistence type="predicted"/>
<reference evidence="3 4" key="1">
    <citation type="submission" date="2015-03" db="EMBL/GenBank/DDBJ databases">
        <title>Draft genome of the nematode, Opisthorchis viverrini.</title>
        <authorList>
            <person name="Mitreva M."/>
        </authorList>
    </citation>
    <scope>NUCLEOTIDE SEQUENCE [LARGE SCALE GENOMIC DNA]</scope>
    <source>
        <strain evidence="3">Khon Kaen</strain>
    </source>
</reference>
<organism evidence="3 4">
    <name type="scientific">Opisthorchis viverrini</name>
    <name type="common">Southeast Asian liver fluke</name>
    <dbReference type="NCBI Taxonomy" id="6198"/>
    <lineage>
        <taxon>Eukaryota</taxon>
        <taxon>Metazoa</taxon>
        <taxon>Spiralia</taxon>
        <taxon>Lophotrochozoa</taxon>
        <taxon>Platyhelminthes</taxon>
        <taxon>Trematoda</taxon>
        <taxon>Digenea</taxon>
        <taxon>Opisthorchiida</taxon>
        <taxon>Opisthorchiata</taxon>
        <taxon>Opisthorchiidae</taxon>
        <taxon>Opisthorchis</taxon>
    </lineage>
</organism>
<dbReference type="Pfam" id="PF07714">
    <property type="entry name" value="PK_Tyr_Ser-Thr"/>
    <property type="match status" value="1"/>
</dbReference>
<dbReference type="PANTHER" id="PTHR24416:SF600">
    <property type="entry name" value="PDGF- AND VEGF-RECEPTOR RELATED, ISOFORM J"/>
    <property type="match status" value="1"/>
</dbReference>
<dbReference type="GO" id="GO:0043235">
    <property type="term" value="C:receptor complex"/>
    <property type="evidence" value="ECO:0007669"/>
    <property type="project" value="TreeGrafter"/>
</dbReference>